<reference evidence="1" key="1">
    <citation type="submission" date="2020-05" db="EMBL/GenBank/DDBJ databases">
        <title>Mycena genomes resolve the evolution of fungal bioluminescence.</title>
        <authorList>
            <person name="Tsai I.J."/>
        </authorList>
    </citation>
    <scope>NUCLEOTIDE SEQUENCE</scope>
    <source>
        <strain evidence="1">160909Yilan</strain>
    </source>
</reference>
<evidence type="ECO:0000313" key="2">
    <source>
        <dbReference type="Proteomes" id="UP000623467"/>
    </source>
</evidence>
<keyword evidence="2" id="KW-1185">Reference proteome</keyword>
<dbReference type="Proteomes" id="UP000623467">
    <property type="component" value="Unassembled WGS sequence"/>
</dbReference>
<dbReference type="EMBL" id="JACAZH010000032">
    <property type="protein sequence ID" value="KAF7338788.1"/>
    <property type="molecule type" value="Genomic_DNA"/>
</dbReference>
<accession>A0A8H7CKK8</accession>
<organism evidence="1 2">
    <name type="scientific">Mycena sanguinolenta</name>
    <dbReference type="NCBI Taxonomy" id="230812"/>
    <lineage>
        <taxon>Eukaryota</taxon>
        <taxon>Fungi</taxon>
        <taxon>Dikarya</taxon>
        <taxon>Basidiomycota</taxon>
        <taxon>Agaricomycotina</taxon>
        <taxon>Agaricomycetes</taxon>
        <taxon>Agaricomycetidae</taxon>
        <taxon>Agaricales</taxon>
        <taxon>Marasmiineae</taxon>
        <taxon>Mycenaceae</taxon>
        <taxon>Mycena</taxon>
    </lineage>
</organism>
<dbReference type="AlphaFoldDB" id="A0A8H7CKK8"/>
<sequence length="119" mass="13104">MECATWRRHVEAHAAANTNLLGFARAAKDCALRLRAERDAERSRYVLLKRKFTELMPELDQSPFATKRKHAEDEDPKGKAAAVVVPRRGLPIFVMQCKSASAARANSSVCGRRQGAGPG</sequence>
<dbReference type="OrthoDB" id="6270329at2759"/>
<comment type="caution">
    <text evidence="1">The sequence shown here is derived from an EMBL/GenBank/DDBJ whole genome shotgun (WGS) entry which is preliminary data.</text>
</comment>
<name>A0A8H7CKK8_9AGAR</name>
<proteinExistence type="predicted"/>
<protein>
    <submittedName>
        <fullName evidence="1">RING-type domain-containing protein</fullName>
    </submittedName>
</protein>
<evidence type="ECO:0000313" key="1">
    <source>
        <dbReference type="EMBL" id="KAF7338788.1"/>
    </source>
</evidence>
<gene>
    <name evidence="1" type="ORF">MSAN_02201300</name>
</gene>